<dbReference type="SMART" id="SM00418">
    <property type="entry name" value="HTH_ARSR"/>
    <property type="match status" value="1"/>
</dbReference>
<dbReference type="Pfam" id="PF12840">
    <property type="entry name" value="HTH_20"/>
    <property type="match status" value="1"/>
</dbReference>
<dbReference type="GO" id="GO:0003700">
    <property type="term" value="F:DNA-binding transcription factor activity"/>
    <property type="evidence" value="ECO:0007669"/>
    <property type="project" value="InterPro"/>
</dbReference>
<name>A0A564FZ88_9HYPH</name>
<dbReference type="PANTHER" id="PTHR38600:SF2">
    <property type="entry name" value="SLL0088 PROTEIN"/>
    <property type="match status" value="1"/>
</dbReference>
<accession>A0A564FZ88</accession>
<dbReference type="SUPFAM" id="SSF46785">
    <property type="entry name" value="Winged helix' DNA-binding domain"/>
    <property type="match status" value="1"/>
</dbReference>
<dbReference type="PANTHER" id="PTHR38600">
    <property type="entry name" value="TRANSCRIPTIONAL REGULATORY PROTEIN"/>
    <property type="match status" value="1"/>
</dbReference>
<dbReference type="Gene3D" id="1.10.10.10">
    <property type="entry name" value="Winged helix-like DNA-binding domain superfamily/Winged helix DNA-binding domain"/>
    <property type="match status" value="1"/>
</dbReference>
<dbReference type="PROSITE" id="PS50987">
    <property type="entry name" value="HTH_ARSR_2"/>
    <property type="match status" value="1"/>
</dbReference>
<evidence type="ECO:0000313" key="3">
    <source>
        <dbReference type="EMBL" id="VUF12701.1"/>
    </source>
</evidence>
<organism evidence="3 4">
    <name type="scientific">Methylobacterium dankookense</name>
    <dbReference type="NCBI Taxonomy" id="560405"/>
    <lineage>
        <taxon>Bacteria</taxon>
        <taxon>Pseudomonadati</taxon>
        <taxon>Pseudomonadota</taxon>
        <taxon>Alphaproteobacteria</taxon>
        <taxon>Hyphomicrobiales</taxon>
        <taxon>Methylobacteriaceae</taxon>
        <taxon>Methylobacterium</taxon>
    </lineage>
</organism>
<dbReference type="OrthoDB" id="9790747at2"/>
<gene>
    <name evidence="3" type="primary">sdpR</name>
    <name evidence="2" type="ORF">IFDJLNFL_2437</name>
    <name evidence="3" type="ORF">MTDSW087_02394</name>
</gene>
<dbReference type="Proteomes" id="UP000401717">
    <property type="component" value="Unassembled WGS sequence"/>
</dbReference>
<dbReference type="RefSeq" id="WP_144764081.1">
    <property type="nucleotide sequence ID" value="NZ_BPQI01000064.1"/>
</dbReference>
<reference evidence="3 4" key="1">
    <citation type="submission" date="2019-06" db="EMBL/GenBank/DDBJ databases">
        <authorList>
            <person name="Rodrigo-Torres L."/>
            <person name="Arahal R. D."/>
            <person name="Lucena T."/>
        </authorList>
    </citation>
    <scope>NUCLEOTIDE SEQUENCE [LARGE SCALE GENOMIC DNA]</scope>
    <source>
        <strain evidence="3 4">SW08-7</strain>
    </source>
</reference>
<dbReference type="PRINTS" id="PR00778">
    <property type="entry name" value="HTHARSR"/>
</dbReference>
<dbReference type="InterPro" id="IPR001845">
    <property type="entry name" value="HTH_ArsR_DNA-bd_dom"/>
</dbReference>
<reference evidence="2" key="3">
    <citation type="submission" date="2021-08" db="EMBL/GenBank/DDBJ databases">
        <authorList>
            <person name="Tani A."/>
            <person name="Ola A."/>
            <person name="Ogura Y."/>
            <person name="Katsura K."/>
            <person name="Hayashi T."/>
        </authorList>
    </citation>
    <scope>NUCLEOTIDE SEQUENCE</scope>
    <source>
        <strain evidence="2">DSM 22415</strain>
    </source>
</reference>
<dbReference type="CDD" id="cd00090">
    <property type="entry name" value="HTH_ARSR"/>
    <property type="match status" value="1"/>
</dbReference>
<evidence type="ECO:0000313" key="4">
    <source>
        <dbReference type="Proteomes" id="UP000401717"/>
    </source>
</evidence>
<feature type="domain" description="HTH arsR-type" evidence="1">
    <location>
        <begin position="1"/>
        <end position="95"/>
    </location>
</feature>
<evidence type="ECO:0000313" key="5">
    <source>
        <dbReference type="Proteomes" id="UP001055303"/>
    </source>
</evidence>
<protein>
    <submittedName>
        <fullName evidence="3">Transcriptional repressor SdpR</fullName>
    </submittedName>
</protein>
<sequence>MVQQKDARLDSLFHALSDRTRRAILHSLSERDRSISELAEPFDMSFRAVSKHVKVLEEAGLVRRSIRGRTHLCGLEAGRLRDARDWLDAYGTFWHERLDALDDLIGETPETADV</sequence>
<reference evidence="2" key="2">
    <citation type="journal article" date="2021" name="Front. Microbiol.">
        <title>Comprehensive Comparative Genomics and Phenotyping of Methylobacterium Species.</title>
        <authorList>
            <person name="Alessa O."/>
            <person name="Ogura Y."/>
            <person name="Fujitani Y."/>
            <person name="Takami H."/>
            <person name="Hayashi T."/>
            <person name="Sahin N."/>
            <person name="Tani A."/>
        </authorList>
    </citation>
    <scope>NUCLEOTIDE SEQUENCE</scope>
    <source>
        <strain evidence="2">DSM 22415</strain>
    </source>
</reference>
<evidence type="ECO:0000313" key="2">
    <source>
        <dbReference type="EMBL" id="GJD56540.1"/>
    </source>
</evidence>
<dbReference type="InterPro" id="IPR036388">
    <property type="entry name" value="WH-like_DNA-bd_sf"/>
</dbReference>
<dbReference type="Proteomes" id="UP001055303">
    <property type="component" value="Unassembled WGS sequence"/>
</dbReference>
<dbReference type="NCBIfam" id="NF033788">
    <property type="entry name" value="HTH_metalloreg"/>
    <property type="match status" value="1"/>
</dbReference>
<proteinExistence type="predicted"/>
<dbReference type="AlphaFoldDB" id="A0A564FZ88"/>
<evidence type="ECO:0000259" key="1">
    <source>
        <dbReference type="PROSITE" id="PS50987"/>
    </source>
</evidence>
<keyword evidence="5" id="KW-1185">Reference proteome</keyword>
<dbReference type="InterPro" id="IPR036390">
    <property type="entry name" value="WH_DNA-bd_sf"/>
</dbReference>
<dbReference type="EMBL" id="CABFVH010000012">
    <property type="protein sequence ID" value="VUF12701.1"/>
    <property type="molecule type" value="Genomic_DNA"/>
</dbReference>
<dbReference type="InterPro" id="IPR011991">
    <property type="entry name" value="ArsR-like_HTH"/>
</dbReference>
<dbReference type="EMBL" id="BPQI01000064">
    <property type="protein sequence ID" value="GJD56540.1"/>
    <property type="molecule type" value="Genomic_DNA"/>
</dbReference>